<evidence type="ECO:0000256" key="4">
    <source>
        <dbReference type="ARBA" id="ARBA00022833"/>
    </source>
</evidence>
<accession>A0A0C3PIQ0</accession>
<dbReference type="InterPro" id="IPR013085">
    <property type="entry name" value="U1-CZ_Znf_C2H2"/>
</dbReference>
<feature type="domain" description="Matrin-type" evidence="7">
    <location>
        <begin position="11"/>
        <end position="42"/>
    </location>
</feature>
<dbReference type="Proteomes" id="UP000054217">
    <property type="component" value="Unassembled WGS sequence"/>
</dbReference>
<dbReference type="InterPro" id="IPR000690">
    <property type="entry name" value="Matrin/U1-C_Znf_C2H2"/>
</dbReference>
<dbReference type="PANTHER" id="PTHR13173">
    <property type="entry name" value="WW DOMAIN BINDING PROTEIN 4"/>
    <property type="match status" value="1"/>
</dbReference>
<gene>
    <name evidence="8" type="ORF">M404DRAFT_134377</name>
</gene>
<dbReference type="AlphaFoldDB" id="A0A0C3PIQ0"/>
<dbReference type="GO" id="GO:0008270">
    <property type="term" value="F:zinc ion binding"/>
    <property type="evidence" value="ECO:0007669"/>
    <property type="project" value="UniProtKB-KW"/>
</dbReference>
<dbReference type="SMART" id="SM00451">
    <property type="entry name" value="ZnF_U1"/>
    <property type="match status" value="1"/>
</dbReference>
<feature type="compositionally biased region" description="Polar residues" evidence="6">
    <location>
        <begin position="145"/>
        <end position="165"/>
    </location>
</feature>
<evidence type="ECO:0000256" key="1">
    <source>
        <dbReference type="ARBA" id="ARBA00004123"/>
    </source>
</evidence>
<evidence type="ECO:0000259" key="7">
    <source>
        <dbReference type="PROSITE" id="PS50171"/>
    </source>
</evidence>
<dbReference type="PROSITE" id="PS50171">
    <property type="entry name" value="ZF_MATRIN"/>
    <property type="match status" value="1"/>
</dbReference>
<sequence>MSEYWVSHKRYHCKYCNIYIADDKPSRTQHENGLRHKGNVERFIRGLYKEGEKRVRDREEEKGIMAGVKKAAEAAYALDVASGRAPVSHSSSIASSSRSAPPPSARVKPTNPFANYTTAAQLGITDPDAEEAERRKGMGIPGEWTWSNNTEAKPTTEETMASSGSVEERKRPAPASAIEAEDGDVRAFKLRKKVVGLGLGEIYDPGVIPIKLKSKKENEEGEKVSMSLYL</sequence>
<dbReference type="HOGENOM" id="CLU_1251308_0_0_1"/>
<dbReference type="InterPro" id="IPR036236">
    <property type="entry name" value="Znf_C2H2_sf"/>
</dbReference>
<dbReference type="GO" id="GO:0000398">
    <property type="term" value="P:mRNA splicing, via spliceosome"/>
    <property type="evidence" value="ECO:0007669"/>
    <property type="project" value="InterPro"/>
</dbReference>
<evidence type="ECO:0000313" key="9">
    <source>
        <dbReference type="Proteomes" id="UP000054217"/>
    </source>
</evidence>
<dbReference type="EMBL" id="KN831957">
    <property type="protein sequence ID" value="KIO08436.1"/>
    <property type="molecule type" value="Genomic_DNA"/>
</dbReference>
<dbReference type="PANTHER" id="PTHR13173:SF10">
    <property type="entry name" value="WW DOMAIN-BINDING PROTEIN 4"/>
    <property type="match status" value="1"/>
</dbReference>
<dbReference type="InParanoid" id="A0A0C3PIQ0"/>
<dbReference type="GO" id="GO:0003723">
    <property type="term" value="F:RNA binding"/>
    <property type="evidence" value="ECO:0007669"/>
    <property type="project" value="TreeGrafter"/>
</dbReference>
<comment type="subcellular location">
    <subcellularLocation>
        <location evidence="1">Nucleus</location>
    </subcellularLocation>
</comment>
<keyword evidence="5" id="KW-0539">Nucleus</keyword>
<dbReference type="STRING" id="870435.A0A0C3PIQ0"/>
<protein>
    <recommendedName>
        <fullName evidence="7">Matrin-type domain-containing protein</fullName>
    </recommendedName>
</protein>
<feature type="region of interest" description="Disordered" evidence="6">
    <location>
        <begin position="87"/>
        <end position="110"/>
    </location>
</feature>
<reference evidence="9" key="2">
    <citation type="submission" date="2015-01" db="EMBL/GenBank/DDBJ databases">
        <title>Evolutionary Origins and Diversification of the Mycorrhizal Mutualists.</title>
        <authorList>
            <consortium name="DOE Joint Genome Institute"/>
            <consortium name="Mycorrhizal Genomics Consortium"/>
            <person name="Kohler A."/>
            <person name="Kuo A."/>
            <person name="Nagy L.G."/>
            <person name="Floudas D."/>
            <person name="Copeland A."/>
            <person name="Barry K.W."/>
            <person name="Cichocki N."/>
            <person name="Veneault-Fourrey C."/>
            <person name="LaButti K."/>
            <person name="Lindquist E.A."/>
            <person name="Lipzen A."/>
            <person name="Lundell T."/>
            <person name="Morin E."/>
            <person name="Murat C."/>
            <person name="Riley R."/>
            <person name="Ohm R."/>
            <person name="Sun H."/>
            <person name="Tunlid A."/>
            <person name="Henrissat B."/>
            <person name="Grigoriev I.V."/>
            <person name="Hibbett D.S."/>
            <person name="Martin F."/>
        </authorList>
    </citation>
    <scope>NUCLEOTIDE SEQUENCE [LARGE SCALE GENOMIC DNA]</scope>
    <source>
        <strain evidence="9">Marx 270</strain>
    </source>
</reference>
<keyword evidence="3" id="KW-0863">Zinc-finger</keyword>
<dbReference type="Pfam" id="PF06220">
    <property type="entry name" value="zf-U1"/>
    <property type="match status" value="1"/>
</dbReference>
<evidence type="ECO:0000256" key="5">
    <source>
        <dbReference type="ARBA" id="ARBA00023242"/>
    </source>
</evidence>
<reference evidence="8 9" key="1">
    <citation type="submission" date="2014-04" db="EMBL/GenBank/DDBJ databases">
        <authorList>
            <consortium name="DOE Joint Genome Institute"/>
            <person name="Kuo A."/>
            <person name="Kohler A."/>
            <person name="Costa M.D."/>
            <person name="Nagy L.G."/>
            <person name="Floudas D."/>
            <person name="Copeland A."/>
            <person name="Barry K.W."/>
            <person name="Cichocki N."/>
            <person name="Veneault-Fourrey C."/>
            <person name="LaButti K."/>
            <person name="Lindquist E.A."/>
            <person name="Lipzen A."/>
            <person name="Lundell T."/>
            <person name="Morin E."/>
            <person name="Murat C."/>
            <person name="Sun H."/>
            <person name="Tunlid A."/>
            <person name="Henrissat B."/>
            <person name="Grigoriev I.V."/>
            <person name="Hibbett D.S."/>
            <person name="Martin F."/>
            <person name="Nordberg H.P."/>
            <person name="Cantor M.N."/>
            <person name="Hua S.X."/>
        </authorList>
    </citation>
    <scope>NUCLEOTIDE SEQUENCE [LARGE SCALE GENOMIC DNA]</scope>
    <source>
        <strain evidence="8 9">Marx 270</strain>
    </source>
</reference>
<evidence type="ECO:0000256" key="6">
    <source>
        <dbReference type="SAM" id="MobiDB-lite"/>
    </source>
</evidence>
<dbReference type="Gene3D" id="3.30.160.60">
    <property type="entry name" value="Classic Zinc Finger"/>
    <property type="match status" value="1"/>
</dbReference>
<feature type="compositionally biased region" description="Low complexity" evidence="6">
    <location>
        <begin position="87"/>
        <end position="99"/>
    </location>
</feature>
<feature type="region of interest" description="Disordered" evidence="6">
    <location>
        <begin position="139"/>
        <end position="177"/>
    </location>
</feature>
<keyword evidence="9" id="KW-1185">Reference proteome</keyword>
<organism evidence="8 9">
    <name type="scientific">Pisolithus tinctorius Marx 270</name>
    <dbReference type="NCBI Taxonomy" id="870435"/>
    <lineage>
        <taxon>Eukaryota</taxon>
        <taxon>Fungi</taxon>
        <taxon>Dikarya</taxon>
        <taxon>Basidiomycota</taxon>
        <taxon>Agaricomycotina</taxon>
        <taxon>Agaricomycetes</taxon>
        <taxon>Agaricomycetidae</taxon>
        <taxon>Boletales</taxon>
        <taxon>Sclerodermatineae</taxon>
        <taxon>Pisolithaceae</taxon>
        <taxon>Pisolithus</taxon>
    </lineage>
</organism>
<keyword evidence="4" id="KW-0862">Zinc</keyword>
<evidence type="ECO:0000256" key="3">
    <source>
        <dbReference type="ARBA" id="ARBA00022771"/>
    </source>
</evidence>
<evidence type="ECO:0000313" key="8">
    <source>
        <dbReference type="EMBL" id="KIO08436.1"/>
    </source>
</evidence>
<keyword evidence="2" id="KW-0479">Metal-binding</keyword>
<dbReference type="GO" id="GO:0071011">
    <property type="term" value="C:precatalytic spliceosome"/>
    <property type="evidence" value="ECO:0007669"/>
    <property type="project" value="TreeGrafter"/>
</dbReference>
<proteinExistence type="predicted"/>
<name>A0A0C3PIQ0_PISTI</name>
<dbReference type="SUPFAM" id="SSF57667">
    <property type="entry name" value="beta-beta-alpha zinc fingers"/>
    <property type="match status" value="1"/>
</dbReference>
<evidence type="ECO:0000256" key="2">
    <source>
        <dbReference type="ARBA" id="ARBA00022723"/>
    </source>
</evidence>
<dbReference type="InterPro" id="IPR040023">
    <property type="entry name" value="WBP4"/>
</dbReference>
<dbReference type="OrthoDB" id="191651at2759"/>
<dbReference type="InterPro" id="IPR003604">
    <property type="entry name" value="Matrin/U1-like-C_Znf_C2H2"/>
</dbReference>